<name>A0ACA9PFY5_9GLOM</name>
<gene>
    <name evidence="1" type="ORF">SPELUC_LOCUS11587</name>
</gene>
<dbReference type="EMBL" id="CAJVPW010024995">
    <property type="protein sequence ID" value="CAG8707018.1"/>
    <property type="molecule type" value="Genomic_DNA"/>
</dbReference>
<evidence type="ECO:0000313" key="1">
    <source>
        <dbReference type="EMBL" id="CAG8707018.1"/>
    </source>
</evidence>
<protein>
    <submittedName>
        <fullName evidence="1">699_t:CDS:1</fullName>
    </submittedName>
</protein>
<organism evidence="1 2">
    <name type="scientific">Cetraspora pellucida</name>
    <dbReference type="NCBI Taxonomy" id="1433469"/>
    <lineage>
        <taxon>Eukaryota</taxon>
        <taxon>Fungi</taxon>
        <taxon>Fungi incertae sedis</taxon>
        <taxon>Mucoromycota</taxon>
        <taxon>Glomeromycotina</taxon>
        <taxon>Glomeromycetes</taxon>
        <taxon>Diversisporales</taxon>
        <taxon>Gigasporaceae</taxon>
        <taxon>Cetraspora</taxon>
    </lineage>
</organism>
<accession>A0ACA9PFY5</accession>
<keyword evidence="2" id="KW-1185">Reference proteome</keyword>
<sequence length="58" mass="6720">RSAWDDVDIDLIKNSFSCCGISSDQDSNMDQQYEIENKNNFELVNNIELIDFTNEETV</sequence>
<dbReference type="Proteomes" id="UP000789366">
    <property type="component" value="Unassembled WGS sequence"/>
</dbReference>
<proteinExistence type="predicted"/>
<feature type="non-terminal residue" evidence="1">
    <location>
        <position position="1"/>
    </location>
</feature>
<reference evidence="1" key="1">
    <citation type="submission" date="2021-06" db="EMBL/GenBank/DDBJ databases">
        <authorList>
            <person name="Kallberg Y."/>
            <person name="Tangrot J."/>
            <person name="Rosling A."/>
        </authorList>
    </citation>
    <scope>NUCLEOTIDE SEQUENCE</scope>
    <source>
        <strain evidence="1">28 12/20/2015</strain>
    </source>
</reference>
<comment type="caution">
    <text evidence="1">The sequence shown here is derived from an EMBL/GenBank/DDBJ whole genome shotgun (WGS) entry which is preliminary data.</text>
</comment>
<evidence type="ECO:0000313" key="2">
    <source>
        <dbReference type="Proteomes" id="UP000789366"/>
    </source>
</evidence>